<keyword evidence="5" id="KW-0808">Transferase</keyword>
<dbReference type="Pfam" id="PF02779">
    <property type="entry name" value="Transket_pyr"/>
    <property type="match status" value="1"/>
</dbReference>
<feature type="domain" description="Transketolase-like pyrimidine-binding" evidence="10">
    <location>
        <begin position="52"/>
        <end position="223"/>
    </location>
</feature>
<sequence>YSARSEWEKATSKLSAAERASLSDPIDAEAVSRIEKAVREIKAEFSSDAKPLATRVSSQKVLEKLVPMVSSLAGGSADLTGSVGTKVSTHTPVKPDDFSGTYIHYGVREHGMAAAMNGMALHGGIVPYSGTFLVFTDYCRPAIRLSALMEQRVIYVMTHDSIGLGEDGPTHQPVEHLSSLRAIPNLNVLRPADAAECAECWEIALTSSNTPSILSLTRQNLPLLRGDDTGENLSARGGYVLREADGARDVTLIATGS</sequence>
<reference evidence="11" key="1">
    <citation type="journal article" date="2014" name="Front. Microbiol.">
        <title>High frequency of phylogenetically diverse reductive dehalogenase-homologous genes in deep subseafloor sedimentary metagenomes.</title>
        <authorList>
            <person name="Kawai M."/>
            <person name="Futagami T."/>
            <person name="Toyoda A."/>
            <person name="Takaki Y."/>
            <person name="Nishi S."/>
            <person name="Hori S."/>
            <person name="Arai W."/>
            <person name="Tsubouchi T."/>
            <person name="Morono Y."/>
            <person name="Uchiyama I."/>
            <person name="Ito T."/>
            <person name="Fujiyama A."/>
            <person name="Inagaki F."/>
            <person name="Takami H."/>
        </authorList>
    </citation>
    <scope>NUCLEOTIDE SEQUENCE</scope>
    <source>
        <strain evidence="11">Expedition CK06-06</strain>
    </source>
</reference>
<dbReference type="InterPro" id="IPR020826">
    <property type="entry name" value="Transketolase_BS"/>
</dbReference>
<comment type="similarity">
    <text evidence="3">Belongs to the transketolase family.</text>
</comment>
<dbReference type="CDD" id="cd07033">
    <property type="entry name" value="TPP_PYR_DXS_TK_like"/>
    <property type="match status" value="1"/>
</dbReference>
<evidence type="ECO:0000256" key="5">
    <source>
        <dbReference type="ARBA" id="ARBA00022679"/>
    </source>
</evidence>
<protein>
    <recommendedName>
        <fullName evidence="4">transketolase</fullName>
        <ecNumber evidence="4">2.2.1.1</ecNumber>
    </recommendedName>
</protein>
<feature type="region of interest" description="Disordered" evidence="9">
    <location>
        <begin position="1"/>
        <end position="25"/>
    </location>
</feature>
<organism evidence="11">
    <name type="scientific">marine sediment metagenome</name>
    <dbReference type="NCBI Taxonomy" id="412755"/>
    <lineage>
        <taxon>unclassified sequences</taxon>
        <taxon>metagenomes</taxon>
        <taxon>ecological metagenomes</taxon>
    </lineage>
</organism>
<dbReference type="SMART" id="SM00861">
    <property type="entry name" value="Transket_pyr"/>
    <property type="match status" value="1"/>
</dbReference>
<comment type="caution">
    <text evidence="11">The sequence shown here is derived from an EMBL/GenBank/DDBJ whole genome shotgun (WGS) entry which is preliminary data.</text>
</comment>
<gene>
    <name evidence="11" type="ORF">S01H1_57822</name>
</gene>
<keyword evidence="8" id="KW-0786">Thiamine pyrophosphate</keyword>
<evidence type="ECO:0000259" key="10">
    <source>
        <dbReference type="SMART" id="SM00861"/>
    </source>
</evidence>
<comment type="cofactor">
    <cofactor evidence="1">
        <name>Mg(2+)</name>
        <dbReference type="ChEBI" id="CHEBI:18420"/>
    </cofactor>
</comment>
<feature type="non-terminal residue" evidence="11">
    <location>
        <position position="1"/>
    </location>
</feature>
<dbReference type="FunFam" id="3.40.50.970:FF:000003">
    <property type="entry name" value="Transketolase"/>
    <property type="match status" value="1"/>
</dbReference>
<dbReference type="AlphaFoldDB" id="X0WR28"/>
<proteinExistence type="inferred from homology"/>
<evidence type="ECO:0000256" key="4">
    <source>
        <dbReference type="ARBA" id="ARBA00013152"/>
    </source>
</evidence>
<dbReference type="SUPFAM" id="SSF52518">
    <property type="entry name" value="Thiamin diphosphate-binding fold (THDP-binding)"/>
    <property type="match status" value="1"/>
</dbReference>
<name>X0WR28_9ZZZZ</name>
<evidence type="ECO:0000256" key="7">
    <source>
        <dbReference type="ARBA" id="ARBA00022842"/>
    </source>
</evidence>
<evidence type="ECO:0000256" key="9">
    <source>
        <dbReference type="SAM" id="MobiDB-lite"/>
    </source>
</evidence>
<dbReference type="GO" id="GO:0005829">
    <property type="term" value="C:cytosol"/>
    <property type="evidence" value="ECO:0007669"/>
    <property type="project" value="TreeGrafter"/>
</dbReference>
<accession>X0WR28</accession>
<dbReference type="EC" id="2.2.1.1" evidence="4"/>
<dbReference type="GO" id="GO:0006098">
    <property type="term" value="P:pentose-phosphate shunt"/>
    <property type="evidence" value="ECO:0007669"/>
    <property type="project" value="TreeGrafter"/>
</dbReference>
<evidence type="ECO:0000313" key="11">
    <source>
        <dbReference type="EMBL" id="GAG15156.1"/>
    </source>
</evidence>
<evidence type="ECO:0000256" key="6">
    <source>
        <dbReference type="ARBA" id="ARBA00022723"/>
    </source>
</evidence>
<feature type="compositionally biased region" description="Basic and acidic residues" evidence="9">
    <location>
        <begin position="1"/>
        <end position="11"/>
    </location>
</feature>
<dbReference type="PANTHER" id="PTHR43522">
    <property type="entry name" value="TRANSKETOLASE"/>
    <property type="match status" value="1"/>
</dbReference>
<keyword evidence="6" id="KW-0479">Metal-binding</keyword>
<dbReference type="PROSITE" id="PS00802">
    <property type="entry name" value="TRANSKETOLASE_2"/>
    <property type="match status" value="1"/>
</dbReference>
<dbReference type="PANTHER" id="PTHR43522:SF2">
    <property type="entry name" value="TRANSKETOLASE 1-RELATED"/>
    <property type="match status" value="1"/>
</dbReference>
<dbReference type="GO" id="GO:0046872">
    <property type="term" value="F:metal ion binding"/>
    <property type="evidence" value="ECO:0007669"/>
    <property type="project" value="UniProtKB-KW"/>
</dbReference>
<keyword evidence="7" id="KW-0460">Magnesium</keyword>
<dbReference type="Gene3D" id="3.40.50.970">
    <property type="match status" value="1"/>
</dbReference>
<feature type="non-terminal residue" evidence="11">
    <location>
        <position position="257"/>
    </location>
</feature>
<evidence type="ECO:0000256" key="2">
    <source>
        <dbReference type="ARBA" id="ARBA00001964"/>
    </source>
</evidence>
<dbReference type="EMBL" id="BARS01037733">
    <property type="protein sequence ID" value="GAG15156.1"/>
    <property type="molecule type" value="Genomic_DNA"/>
</dbReference>
<evidence type="ECO:0000256" key="8">
    <source>
        <dbReference type="ARBA" id="ARBA00023052"/>
    </source>
</evidence>
<evidence type="ECO:0000256" key="3">
    <source>
        <dbReference type="ARBA" id="ARBA00007131"/>
    </source>
</evidence>
<dbReference type="InterPro" id="IPR033247">
    <property type="entry name" value="Transketolase_fam"/>
</dbReference>
<evidence type="ECO:0000256" key="1">
    <source>
        <dbReference type="ARBA" id="ARBA00001946"/>
    </source>
</evidence>
<dbReference type="GO" id="GO:0004802">
    <property type="term" value="F:transketolase activity"/>
    <property type="evidence" value="ECO:0007669"/>
    <property type="project" value="UniProtKB-EC"/>
</dbReference>
<comment type="cofactor">
    <cofactor evidence="2">
        <name>thiamine diphosphate</name>
        <dbReference type="ChEBI" id="CHEBI:58937"/>
    </cofactor>
</comment>
<dbReference type="InterPro" id="IPR029061">
    <property type="entry name" value="THDP-binding"/>
</dbReference>
<dbReference type="InterPro" id="IPR005475">
    <property type="entry name" value="Transketolase-like_Pyr-bd"/>
</dbReference>